<dbReference type="EMBL" id="MN739065">
    <property type="protein sequence ID" value="QHS86899.1"/>
    <property type="molecule type" value="Genomic_DNA"/>
</dbReference>
<proteinExistence type="predicted"/>
<evidence type="ECO:0000313" key="1">
    <source>
        <dbReference type="EMBL" id="QHS86899.1"/>
    </source>
</evidence>
<reference evidence="1" key="1">
    <citation type="journal article" date="2020" name="Nature">
        <title>Giant virus diversity and host interactions through global metagenomics.</title>
        <authorList>
            <person name="Schulz F."/>
            <person name="Roux S."/>
            <person name="Paez-Espino D."/>
            <person name="Jungbluth S."/>
            <person name="Walsh D.A."/>
            <person name="Denef V.J."/>
            <person name="McMahon K.D."/>
            <person name="Konstantinidis K.T."/>
            <person name="Eloe-Fadrosh E.A."/>
            <person name="Kyrpides N.C."/>
            <person name="Woyke T."/>
        </authorList>
    </citation>
    <scope>NUCLEOTIDE SEQUENCE</scope>
    <source>
        <strain evidence="1">GVMAG-M-3300009422-16</strain>
    </source>
</reference>
<organism evidence="1">
    <name type="scientific">viral metagenome</name>
    <dbReference type="NCBI Taxonomy" id="1070528"/>
    <lineage>
        <taxon>unclassified sequences</taxon>
        <taxon>metagenomes</taxon>
        <taxon>organismal metagenomes</taxon>
    </lineage>
</organism>
<dbReference type="AlphaFoldDB" id="A0A6C0B5S7"/>
<sequence>MISLDSIEFSLNHELPQFTYGKTEKTLEKLKQYILKQCEKYVLDNEDNKSVHTINIISTNNSLAETIQWKVRTHTKFNEIQDINVFVMSSKRGADFNNLDALLGYIWRNPNDLPNIIIMCCHAKRIKEDCIELMKGSKNFVPRLNFNYDFDEPDANLGVIKKFLDKIVSNKLVSCINKMQFITATPFERFWKMLNQCGINELKNKDTISEIRYEELLENYRQFTSHNIVTLDNTTDNPLEYIINCIEQKLINLYKRIIVFAPGHLYTKKEGVGSHLEITNYFNNIDFCVLVHNGTFKGFVFPDKTKISIIDFNSMHSIHGELRDTLRKWNEVYPTMSLAITGYWTIERGITFNTDGFNFTHMILSSYHGDKNKINKLIQLMGRGSGHKDFADKITVICPSEIKSTIESTVERLINLKRSNPEVYNYNDFSTKSKKGAIPVKVTFNDDFVRQSILLHKKKADRIHAELIMGIEDGDIEIKDYNNSNKFNIHDRTLKTMRVYTETTEKKKKNRRFKQFTNAFNERRGVGQSGTINNYSFDIAQDEFNEGGFINPVSIGWITYRI</sequence>
<protein>
    <submittedName>
        <fullName evidence="1">Uncharacterized protein</fullName>
    </submittedName>
</protein>
<accession>A0A6C0B5S7</accession>
<name>A0A6C0B5S7_9ZZZZ</name>